<dbReference type="AlphaFoldDB" id="A0A7Z0RW10"/>
<dbReference type="Proteomes" id="UP000586119">
    <property type="component" value="Unassembled WGS sequence"/>
</dbReference>
<dbReference type="Pfam" id="PF03734">
    <property type="entry name" value="YkuD"/>
    <property type="match status" value="1"/>
</dbReference>
<dbReference type="GO" id="GO:0071555">
    <property type="term" value="P:cell wall organization"/>
    <property type="evidence" value="ECO:0007669"/>
    <property type="project" value="UniProtKB-UniRule"/>
</dbReference>
<dbReference type="GO" id="GO:0016740">
    <property type="term" value="F:transferase activity"/>
    <property type="evidence" value="ECO:0007669"/>
    <property type="project" value="UniProtKB-KW"/>
</dbReference>
<keyword evidence="6 7" id="KW-0961">Cell wall biogenesis/degradation</keyword>
<evidence type="ECO:0000259" key="8">
    <source>
        <dbReference type="PROSITE" id="PS52029"/>
    </source>
</evidence>
<evidence type="ECO:0000256" key="2">
    <source>
        <dbReference type="ARBA" id="ARBA00005992"/>
    </source>
</evidence>
<organism evidence="9 10">
    <name type="scientific">Vreelandella salicampi</name>
    <dbReference type="NCBI Taxonomy" id="1449798"/>
    <lineage>
        <taxon>Bacteria</taxon>
        <taxon>Pseudomonadati</taxon>
        <taxon>Pseudomonadota</taxon>
        <taxon>Gammaproteobacteria</taxon>
        <taxon>Oceanospirillales</taxon>
        <taxon>Halomonadaceae</taxon>
        <taxon>Vreelandella</taxon>
    </lineage>
</organism>
<dbReference type="InterPro" id="IPR038063">
    <property type="entry name" value="Transpep_catalytic_dom"/>
</dbReference>
<dbReference type="InterPro" id="IPR005490">
    <property type="entry name" value="LD_TPept_cat_dom"/>
</dbReference>
<protein>
    <submittedName>
        <fullName evidence="9">L,D-transpeptidase</fullName>
    </submittedName>
</protein>
<evidence type="ECO:0000256" key="5">
    <source>
        <dbReference type="ARBA" id="ARBA00022984"/>
    </source>
</evidence>
<keyword evidence="3" id="KW-0808">Transferase</keyword>
<keyword evidence="5 7" id="KW-0573">Peptidoglycan synthesis</keyword>
<evidence type="ECO:0000313" key="10">
    <source>
        <dbReference type="Proteomes" id="UP000586119"/>
    </source>
</evidence>
<dbReference type="PANTHER" id="PTHR36699">
    <property type="entry name" value="LD-TRANSPEPTIDASE"/>
    <property type="match status" value="1"/>
</dbReference>
<reference evidence="9 10" key="1">
    <citation type="journal article" date="2015" name="Int. J. Syst. Evol. Microbiol.">
        <title>Halomonas salicampi sp. nov., a halotolerant and alkalitolerant bacterium isolated from a saltern soil.</title>
        <authorList>
            <person name="Lee J.C."/>
            <person name="Kim Y.S."/>
            <person name="Yun B.S."/>
            <person name="Whang K.S."/>
        </authorList>
    </citation>
    <scope>NUCLEOTIDE SEQUENCE [LARGE SCALE GENOMIC DNA]</scope>
    <source>
        <strain evidence="9 10">BH103</strain>
    </source>
</reference>
<accession>A0A7Z0RW10</accession>
<dbReference type="UniPathway" id="UPA00219"/>
<evidence type="ECO:0000256" key="6">
    <source>
        <dbReference type="ARBA" id="ARBA00023316"/>
    </source>
</evidence>
<dbReference type="PROSITE" id="PS52029">
    <property type="entry name" value="LD_TPASE"/>
    <property type="match status" value="1"/>
</dbReference>
<dbReference type="RefSeq" id="WP_179931431.1">
    <property type="nucleotide sequence ID" value="NZ_JACCDF010000016.1"/>
</dbReference>
<dbReference type="GO" id="GO:0004180">
    <property type="term" value="F:carboxypeptidase activity"/>
    <property type="evidence" value="ECO:0007669"/>
    <property type="project" value="UniProtKB-ARBA"/>
</dbReference>
<evidence type="ECO:0000256" key="3">
    <source>
        <dbReference type="ARBA" id="ARBA00022679"/>
    </source>
</evidence>
<name>A0A7Z0RW10_9GAMM</name>
<comment type="similarity">
    <text evidence="2">Belongs to the YkuD family.</text>
</comment>
<dbReference type="EMBL" id="JACCDF010000016">
    <property type="protein sequence ID" value="NYS62169.1"/>
    <property type="molecule type" value="Genomic_DNA"/>
</dbReference>
<dbReference type="GO" id="GO:0009252">
    <property type="term" value="P:peptidoglycan biosynthetic process"/>
    <property type="evidence" value="ECO:0007669"/>
    <property type="project" value="UniProtKB-UniPathway"/>
</dbReference>
<feature type="active site" description="Proton donor/acceptor" evidence="7">
    <location>
        <position position="169"/>
    </location>
</feature>
<feature type="active site" description="Nucleophile" evidence="7">
    <location>
        <position position="188"/>
    </location>
</feature>
<dbReference type="GO" id="GO:0008360">
    <property type="term" value="P:regulation of cell shape"/>
    <property type="evidence" value="ECO:0007669"/>
    <property type="project" value="UniProtKB-UniRule"/>
</dbReference>
<evidence type="ECO:0000256" key="4">
    <source>
        <dbReference type="ARBA" id="ARBA00022960"/>
    </source>
</evidence>
<keyword evidence="10" id="KW-1185">Reference proteome</keyword>
<dbReference type="SUPFAM" id="SSF141523">
    <property type="entry name" value="L,D-transpeptidase catalytic domain-like"/>
    <property type="match status" value="1"/>
</dbReference>
<evidence type="ECO:0000256" key="7">
    <source>
        <dbReference type="PROSITE-ProRule" id="PRU01373"/>
    </source>
</evidence>
<proteinExistence type="inferred from homology"/>
<dbReference type="CDD" id="cd16913">
    <property type="entry name" value="YkuD_like"/>
    <property type="match status" value="1"/>
</dbReference>
<evidence type="ECO:0000256" key="1">
    <source>
        <dbReference type="ARBA" id="ARBA00004752"/>
    </source>
</evidence>
<keyword evidence="4 7" id="KW-0133">Cell shape</keyword>
<gene>
    <name evidence="9" type="ORF">HZS81_15535</name>
</gene>
<feature type="domain" description="L,D-TPase catalytic" evidence="8">
    <location>
        <begin position="55"/>
        <end position="212"/>
    </location>
</feature>
<sequence>MPVNRRQFLTYALGLPISAYISGAVANVSNDGSVEPDLIETLISRAHVPRHSDEVWVLIDDKEASLSIYRGNARLERFAPVSLGRAGAKTQRLRGSNVTPLGEFRINRFNYASKWHIFVGVDYPTPAHARMALANGVYSQQDYDDYFAYYRRYGAPPQDTVLGGAIGVHGLGDADPDVHAKYHWTQGCVALTNTQIERMVKLVDVGTRVVIR</sequence>
<dbReference type="PANTHER" id="PTHR36699:SF1">
    <property type="entry name" value="L,D-TRANSPEPTIDASE YAFK-RELATED"/>
    <property type="match status" value="1"/>
</dbReference>
<comment type="caution">
    <text evidence="9">The sequence shown here is derived from an EMBL/GenBank/DDBJ whole genome shotgun (WGS) entry which is preliminary data.</text>
</comment>
<evidence type="ECO:0000313" key="9">
    <source>
        <dbReference type="EMBL" id="NYS62169.1"/>
    </source>
</evidence>
<comment type="pathway">
    <text evidence="1 7">Cell wall biogenesis; peptidoglycan biosynthesis.</text>
</comment>
<dbReference type="Gene3D" id="2.40.440.10">
    <property type="entry name" value="L,D-transpeptidase catalytic domain-like"/>
    <property type="match status" value="1"/>
</dbReference>